<proteinExistence type="predicted"/>
<accession>A0ABR1IQJ8</accession>
<reference evidence="1 2" key="1">
    <citation type="submission" date="2024-01" db="EMBL/GenBank/DDBJ databases">
        <title>A draft genome for the cacao thread blight pathogen Marasmiellus scandens.</title>
        <authorList>
            <person name="Baruah I.K."/>
            <person name="Leung J."/>
            <person name="Bukari Y."/>
            <person name="Amoako-Attah I."/>
            <person name="Meinhardt L.W."/>
            <person name="Bailey B.A."/>
            <person name="Cohen S.P."/>
        </authorList>
    </citation>
    <scope>NUCLEOTIDE SEQUENCE [LARGE SCALE GENOMIC DNA]</scope>
    <source>
        <strain evidence="1 2">GH-19</strain>
    </source>
</reference>
<comment type="caution">
    <text evidence="1">The sequence shown here is derived from an EMBL/GenBank/DDBJ whole genome shotgun (WGS) entry which is preliminary data.</text>
</comment>
<sequence length="141" mass="15434">MIAAMIMESSILYSVAIIAGVVSMYAHNILASEIAVNAQTQLVGIAPTLLVVRVGLGVDLKDVVNSVNIMSMVHSRDLEDQSTEISEEDLDLESEEVPTAIMETWTTNRSGDLTEVGSSLLRPEMSKETVYLKSQIFYPQK</sequence>
<dbReference type="EMBL" id="JBANRG010000087">
    <property type="protein sequence ID" value="KAK7437257.1"/>
    <property type="molecule type" value="Genomic_DNA"/>
</dbReference>
<organism evidence="1 2">
    <name type="scientific">Marasmiellus scandens</name>
    <dbReference type="NCBI Taxonomy" id="2682957"/>
    <lineage>
        <taxon>Eukaryota</taxon>
        <taxon>Fungi</taxon>
        <taxon>Dikarya</taxon>
        <taxon>Basidiomycota</taxon>
        <taxon>Agaricomycotina</taxon>
        <taxon>Agaricomycetes</taxon>
        <taxon>Agaricomycetidae</taxon>
        <taxon>Agaricales</taxon>
        <taxon>Marasmiineae</taxon>
        <taxon>Omphalotaceae</taxon>
        <taxon>Marasmiellus</taxon>
    </lineage>
</organism>
<gene>
    <name evidence="1" type="ORF">VKT23_018698</name>
</gene>
<name>A0ABR1IQJ8_9AGAR</name>
<dbReference type="Proteomes" id="UP001498398">
    <property type="component" value="Unassembled WGS sequence"/>
</dbReference>
<evidence type="ECO:0000313" key="1">
    <source>
        <dbReference type="EMBL" id="KAK7437257.1"/>
    </source>
</evidence>
<evidence type="ECO:0000313" key="2">
    <source>
        <dbReference type="Proteomes" id="UP001498398"/>
    </source>
</evidence>
<keyword evidence="2" id="KW-1185">Reference proteome</keyword>
<protein>
    <submittedName>
        <fullName evidence="1">Uncharacterized protein</fullName>
    </submittedName>
</protein>